<dbReference type="GO" id="GO:0033041">
    <property type="term" value="F:sweet taste receptor activity"/>
    <property type="evidence" value="ECO:0007669"/>
    <property type="project" value="TreeGrafter"/>
</dbReference>
<name>A0A7M7IKR7_NASVI</name>
<dbReference type="PANTHER" id="PTHR21421">
    <property type="entry name" value="GUSTATORY RECEPTOR"/>
    <property type="match status" value="1"/>
</dbReference>
<feature type="transmembrane region" description="Helical" evidence="8">
    <location>
        <begin position="471"/>
        <end position="493"/>
    </location>
</feature>
<dbReference type="InParanoid" id="A0A7M7IKR7"/>
<feature type="transmembrane region" description="Helical" evidence="8">
    <location>
        <begin position="289"/>
        <end position="314"/>
    </location>
</feature>
<organism evidence="9 10">
    <name type="scientific">Nasonia vitripennis</name>
    <name type="common">Parasitic wasp</name>
    <dbReference type="NCBI Taxonomy" id="7425"/>
    <lineage>
        <taxon>Eukaryota</taxon>
        <taxon>Metazoa</taxon>
        <taxon>Ecdysozoa</taxon>
        <taxon>Arthropoda</taxon>
        <taxon>Hexapoda</taxon>
        <taxon>Insecta</taxon>
        <taxon>Pterygota</taxon>
        <taxon>Neoptera</taxon>
        <taxon>Endopterygota</taxon>
        <taxon>Hymenoptera</taxon>
        <taxon>Apocrita</taxon>
        <taxon>Proctotrupomorpha</taxon>
        <taxon>Chalcidoidea</taxon>
        <taxon>Pteromalidae</taxon>
        <taxon>Pteromalinae</taxon>
        <taxon>Nasonia</taxon>
    </lineage>
</organism>
<dbReference type="PIRSF" id="PIRSF038981">
    <property type="entry name" value="GRP"/>
    <property type="match status" value="1"/>
</dbReference>
<dbReference type="AlphaFoldDB" id="A0A7M7IKR7"/>
<evidence type="ECO:0000256" key="5">
    <source>
        <dbReference type="ARBA" id="ARBA00022989"/>
    </source>
</evidence>
<dbReference type="SMR" id="A0A7M7IKR7"/>
<accession>A0A7M7IKR7</accession>
<dbReference type="Proteomes" id="UP000002358">
    <property type="component" value="Chromosome 2"/>
</dbReference>
<reference evidence="9" key="1">
    <citation type="submission" date="2021-01" db="UniProtKB">
        <authorList>
            <consortium name="EnsemblMetazoa"/>
        </authorList>
    </citation>
    <scope>IDENTIFICATION</scope>
</reference>
<dbReference type="InterPro" id="IPR009318">
    <property type="entry name" value="Gustatory_rcpt"/>
</dbReference>
<keyword evidence="5 8" id="KW-1133">Transmembrane helix</keyword>
<keyword evidence="10" id="KW-1185">Reference proteome</keyword>
<keyword evidence="7" id="KW-0675">Receptor</keyword>
<comment type="similarity">
    <text evidence="2">Belongs to the insect chemoreceptor superfamily. Gustatory receptor (GR) family. Gr5a subfamily.</text>
</comment>
<dbReference type="GO" id="GO:0005886">
    <property type="term" value="C:plasma membrane"/>
    <property type="evidence" value="ECO:0007669"/>
    <property type="project" value="UniProtKB-SubCell"/>
</dbReference>
<evidence type="ECO:0000256" key="7">
    <source>
        <dbReference type="ARBA" id="ARBA00023170"/>
    </source>
</evidence>
<evidence type="ECO:0000313" key="9">
    <source>
        <dbReference type="EnsemblMetazoa" id="XP_016837021"/>
    </source>
</evidence>
<proteinExistence type="inferred from homology"/>
<keyword evidence="6 8" id="KW-0472">Membrane</keyword>
<feature type="transmembrane region" description="Helical" evidence="8">
    <location>
        <begin position="395"/>
        <end position="418"/>
    </location>
</feature>
<evidence type="ECO:0000256" key="3">
    <source>
        <dbReference type="ARBA" id="ARBA00022475"/>
    </source>
</evidence>
<comment type="subcellular location">
    <subcellularLocation>
        <location evidence="1">Cell membrane</location>
        <topology evidence="1">Multi-pass membrane protein</topology>
    </subcellularLocation>
</comment>
<evidence type="ECO:0008006" key="11">
    <source>
        <dbReference type="Google" id="ProtNLM"/>
    </source>
</evidence>
<evidence type="ECO:0000256" key="6">
    <source>
        <dbReference type="ARBA" id="ARBA00023136"/>
    </source>
</evidence>
<evidence type="ECO:0000256" key="8">
    <source>
        <dbReference type="SAM" id="Phobius"/>
    </source>
</evidence>
<dbReference type="Pfam" id="PF06151">
    <property type="entry name" value="Trehalose_recp"/>
    <property type="match status" value="1"/>
</dbReference>
<dbReference type="EnsemblMetazoa" id="XM_016981532">
    <property type="protein sequence ID" value="XP_016837021"/>
    <property type="gene ID" value="GeneID_100328540"/>
</dbReference>
<gene>
    <name evidence="9" type="primary">100328540</name>
</gene>
<feature type="transmembrane region" description="Helical" evidence="8">
    <location>
        <begin position="137"/>
        <end position="158"/>
    </location>
</feature>
<sequence length="508" mass="57987">MYEFAEPYSDAYKLKNIIVCNEVMTAEAKPKGHRNASPRRIHFGIGRKMMSFFRSSKSGRGKPRSQHTPIFSKIHPAKRPALHSRRQSSNEDEPECFHRAIGNILLMSQFFGILPIRYIRSSSVRNFSFYKFAPRVIYSYFVLLAISVMTSISFLHLFRTLNANSFQTKGGIADATVGAMFYGNSLLGNLMFLRLCPKWISIQHDWRAMERLIDNNGKWKGPVLRWRFTLISSTILSLALLEHILSMVNNTPSDVWFGKKNLEDFLIIYTNKSHRFIVRNAGVDYNFTLGLFIFFISKVSTFTWNFTDLFIMLVSTGLAERYKRLNARILEATPAQLSVTDWHELRECYAVLSALVKKVDNEISGIILLSFTNNIYFICLQLLNGLSPSTAEHPIINSIYFFGSFIFLIGRTTAVTLLTARINDQCKLILPILYNCPSVNYCREAQRLQQQIATDDVALTGHRFFSITRNFMLAVAGAIVTYEVVLLQFNIALQRDEELNNMAAGSNG</sequence>
<feature type="transmembrane region" description="Helical" evidence="8">
    <location>
        <begin position="363"/>
        <end position="383"/>
    </location>
</feature>
<evidence type="ECO:0000256" key="4">
    <source>
        <dbReference type="ARBA" id="ARBA00022692"/>
    </source>
</evidence>
<keyword evidence="3" id="KW-1003">Cell membrane</keyword>
<evidence type="ECO:0000313" key="10">
    <source>
        <dbReference type="Proteomes" id="UP000002358"/>
    </source>
</evidence>
<keyword evidence="4 8" id="KW-0812">Transmembrane</keyword>
<dbReference type="PANTHER" id="PTHR21421:SF29">
    <property type="entry name" value="GUSTATORY RECEPTOR 5A FOR TREHALOSE-RELATED"/>
    <property type="match status" value="1"/>
</dbReference>
<evidence type="ECO:0000256" key="1">
    <source>
        <dbReference type="ARBA" id="ARBA00004651"/>
    </source>
</evidence>
<feature type="transmembrane region" description="Helical" evidence="8">
    <location>
        <begin position="170"/>
        <end position="193"/>
    </location>
</feature>
<evidence type="ECO:0000256" key="2">
    <source>
        <dbReference type="ARBA" id="ARBA00005327"/>
    </source>
</evidence>
<protein>
    <recommendedName>
        <fullName evidence="11">Gustatory receptor</fullName>
    </recommendedName>
</protein>
<dbReference type="OrthoDB" id="5800391at2759"/>